<sequence>MHFAASNGKWSDIDDYHPVNMLYGFDACHIEDLDWDNLLEHRPGDVYRKRWNQMVRHLGHYGRKPFAEQVEILSQRYCEDVPEAREAYNSRPSIDEVICRYD</sequence>
<proteinExistence type="predicted"/>
<evidence type="ECO:0000313" key="1">
    <source>
        <dbReference type="EMBL" id="KAK2653661.1"/>
    </source>
</evidence>
<dbReference type="PANTHER" id="PTHR47430">
    <property type="entry name" value="GB|AAC33480.1"/>
    <property type="match status" value="1"/>
</dbReference>
<accession>A0AAD9X6J3</accession>
<gene>
    <name evidence="1" type="ORF">Ddye_013517</name>
</gene>
<dbReference type="Proteomes" id="UP001280121">
    <property type="component" value="Unassembled WGS sequence"/>
</dbReference>
<name>A0AAD9X6J3_9ROSI</name>
<protein>
    <submittedName>
        <fullName evidence="1">Uncharacterized protein</fullName>
    </submittedName>
</protein>
<organism evidence="1 2">
    <name type="scientific">Dipteronia dyeriana</name>
    <dbReference type="NCBI Taxonomy" id="168575"/>
    <lineage>
        <taxon>Eukaryota</taxon>
        <taxon>Viridiplantae</taxon>
        <taxon>Streptophyta</taxon>
        <taxon>Embryophyta</taxon>
        <taxon>Tracheophyta</taxon>
        <taxon>Spermatophyta</taxon>
        <taxon>Magnoliopsida</taxon>
        <taxon>eudicotyledons</taxon>
        <taxon>Gunneridae</taxon>
        <taxon>Pentapetalae</taxon>
        <taxon>rosids</taxon>
        <taxon>malvids</taxon>
        <taxon>Sapindales</taxon>
        <taxon>Sapindaceae</taxon>
        <taxon>Hippocastanoideae</taxon>
        <taxon>Acereae</taxon>
        <taxon>Dipteronia</taxon>
    </lineage>
</organism>
<dbReference type="AlphaFoldDB" id="A0AAD9X6J3"/>
<dbReference type="EMBL" id="JANJYI010000004">
    <property type="protein sequence ID" value="KAK2653661.1"/>
    <property type="molecule type" value="Genomic_DNA"/>
</dbReference>
<dbReference type="PANTHER" id="PTHR47430:SF4">
    <property type="entry name" value="GB|AAC33480.1"/>
    <property type="match status" value="1"/>
</dbReference>
<keyword evidence="2" id="KW-1185">Reference proteome</keyword>
<comment type="caution">
    <text evidence="1">The sequence shown here is derived from an EMBL/GenBank/DDBJ whole genome shotgun (WGS) entry which is preliminary data.</text>
</comment>
<reference evidence="1" key="1">
    <citation type="journal article" date="2023" name="Plant J.">
        <title>Genome sequences and population genomics provide insights into the demographic history, inbreeding, and mutation load of two 'living fossil' tree species of Dipteronia.</title>
        <authorList>
            <person name="Feng Y."/>
            <person name="Comes H.P."/>
            <person name="Chen J."/>
            <person name="Zhu S."/>
            <person name="Lu R."/>
            <person name="Zhang X."/>
            <person name="Li P."/>
            <person name="Qiu J."/>
            <person name="Olsen K.M."/>
            <person name="Qiu Y."/>
        </authorList>
    </citation>
    <scope>NUCLEOTIDE SEQUENCE</scope>
    <source>
        <strain evidence="1">KIB01</strain>
    </source>
</reference>
<evidence type="ECO:0000313" key="2">
    <source>
        <dbReference type="Proteomes" id="UP001280121"/>
    </source>
</evidence>